<evidence type="ECO:0000256" key="2">
    <source>
        <dbReference type="SAM" id="Phobius"/>
    </source>
</evidence>
<evidence type="ECO:0000313" key="3">
    <source>
        <dbReference type="EMBL" id="MFC7254925.1"/>
    </source>
</evidence>
<dbReference type="Proteomes" id="UP001596434">
    <property type="component" value="Unassembled WGS sequence"/>
</dbReference>
<comment type="caution">
    <text evidence="3">The sequence shown here is derived from an EMBL/GenBank/DDBJ whole genome shotgun (WGS) entry which is preliminary data.</text>
</comment>
<keyword evidence="2" id="KW-1133">Transmembrane helix</keyword>
<keyword evidence="4" id="KW-1185">Reference proteome</keyword>
<sequence length="88" mass="9175">MSADGGPVVDPRGDTPDPDDEPADVGWAGWVLVAAVVLAVLVIPGSVYLWPAGGSVLGAHYRTAMLVLPMIPAVILGLVAVWSMKNRR</sequence>
<reference evidence="3 4" key="1">
    <citation type="journal article" date="2019" name="Int. J. Syst. Evol. Microbiol.">
        <title>The Global Catalogue of Microorganisms (GCM) 10K type strain sequencing project: providing services to taxonomists for standard genome sequencing and annotation.</title>
        <authorList>
            <consortium name="The Broad Institute Genomics Platform"/>
            <consortium name="The Broad Institute Genome Sequencing Center for Infectious Disease"/>
            <person name="Wu L."/>
            <person name="Ma J."/>
        </authorList>
    </citation>
    <scope>NUCLEOTIDE SEQUENCE [LARGE SCALE GENOMIC DNA]</scope>
    <source>
        <strain evidence="3 4">GX21</strain>
    </source>
</reference>
<dbReference type="GeneID" id="96953262"/>
<dbReference type="RefSeq" id="WP_379703123.1">
    <property type="nucleotide sequence ID" value="NZ_JBHTAT010000001.1"/>
</dbReference>
<organism evidence="3 4">
    <name type="scientific">Haloplanus litoreus</name>
    <dbReference type="NCBI Taxonomy" id="767515"/>
    <lineage>
        <taxon>Archaea</taxon>
        <taxon>Methanobacteriati</taxon>
        <taxon>Methanobacteriota</taxon>
        <taxon>Stenosarchaea group</taxon>
        <taxon>Halobacteria</taxon>
        <taxon>Halobacteriales</taxon>
        <taxon>Haloferacaceae</taxon>
        <taxon>Haloplanus</taxon>
    </lineage>
</organism>
<accession>A0ABD5ZX07</accession>
<feature type="transmembrane region" description="Helical" evidence="2">
    <location>
        <begin position="27"/>
        <end position="51"/>
    </location>
</feature>
<feature type="region of interest" description="Disordered" evidence="1">
    <location>
        <begin position="1"/>
        <end position="22"/>
    </location>
</feature>
<gene>
    <name evidence="3" type="ORF">ACFQKE_06390</name>
</gene>
<dbReference type="EMBL" id="JBHTAT010000001">
    <property type="protein sequence ID" value="MFC7254925.1"/>
    <property type="molecule type" value="Genomic_DNA"/>
</dbReference>
<feature type="transmembrane region" description="Helical" evidence="2">
    <location>
        <begin position="63"/>
        <end position="84"/>
    </location>
</feature>
<evidence type="ECO:0000313" key="4">
    <source>
        <dbReference type="Proteomes" id="UP001596434"/>
    </source>
</evidence>
<dbReference type="Pfam" id="PF25932">
    <property type="entry name" value="DUF7977"/>
    <property type="match status" value="1"/>
</dbReference>
<keyword evidence="2" id="KW-0812">Transmembrane</keyword>
<proteinExistence type="predicted"/>
<keyword evidence="2" id="KW-0472">Membrane</keyword>
<dbReference type="InterPro" id="IPR058283">
    <property type="entry name" value="DUF7977"/>
</dbReference>
<evidence type="ECO:0000256" key="1">
    <source>
        <dbReference type="SAM" id="MobiDB-lite"/>
    </source>
</evidence>
<protein>
    <submittedName>
        <fullName evidence="3">Uncharacterized protein</fullName>
    </submittedName>
</protein>
<dbReference type="AlphaFoldDB" id="A0ABD5ZX07"/>
<name>A0ABD5ZX07_9EURY</name>